<dbReference type="PANTHER" id="PTHR33514:SF13">
    <property type="entry name" value="PROTEIN ABCI12, CHLOROPLASTIC"/>
    <property type="match status" value="1"/>
</dbReference>
<feature type="transmembrane region" description="Helical" evidence="5">
    <location>
        <begin position="150"/>
        <end position="168"/>
    </location>
</feature>
<comment type="subcellular location">
    <subcellularLocation>
        <location evidence="1">Membrane</location>
        <topology evidence="1">Multi-pass membrane protein</topology>
    </subcellularLocation>
</comment>
<dbReference type="InterPro" id="IPR003339">
    <property type="entry name" value="ABC/ECF_trnsptr_transmembrane"/>
</dbReference>
<accession>A0AAV4LJ45</accession>
<dbReference type="EMBL" id="BOQE01000001">
    <property type="protein sequence ID" value="GIM47412.1"/>
    <property type="molecule type" value="Genomic_DNA"/>
</dbReference>
<proteinExistence type="predicted"/>
<name>A0AAV4LJ45_9BACL</name>
<evidence type="ECO:0000256" key="1">
    <source>
        <dbReference type="ARBA" id="ARBA00004141"/>
    </source>
</evidence>
<keyword evidence="2 5" id="KW-0812">Transmembrane</keyword>
<feature type="transmembrane region" description="Helical" evidence="5">
    <location>
        <begin position="74"/>
        <end position="95"/>
    </location>
</feature>
<gene>
    <name evidence="6" type="primary">ecfT</name>
    <name evidence="6" type="ORF">DNHGIG_29610</name>
</gene>
<dbReference type="Pfam" id="PF02361">
    <property type="entry name" value="CbiQ"/>
    <property type="match status" value="1"/>
</dbReference>
<feature type="transmembrane region" description="Helical" evidence="5">
    <location>
        <begin position="43"/>
        <end position="62"/>
    </location>
</feature>
<evidence type="ECO:0000256" key="5">
    <source>
        <dbReference type="SAM" id="Phobius"/>
    </source>
</evidence>
<keyword evidence="7" id="KW-1185">Reference proteome</keyword>
<reference evidence="6" key="1">
    <citation type="journal article" date="2023" name="Int. J. Syst. Evol. Microbiol.">
        <title>Collibacillus ludicampi gen. nov., sp. nov., a new soil bacterium of the family Alicyclobacillaceae.</title>
        <authorList>
            <person name="Jojima T."/>
            <person name="Ioku Y."/>
            <person name="Fukuta Y."/>
            <person name="Shirasaka N."/>
            <person name="Matsumura Y."/>
            <person name="Mori M."/>
        </authorList>
    </citation>
    <scope>NUCLEOTIDE SEQUENCE</scope>
    <source>
        <strain evidence="6">TP075</strain>
    </source>
</reference>
<comment type="caution">
    <text evidence="6">The sequence shown here is derived from an EMBL/GenBank/DDBJ whole genome shotgun (WGS) entry which is preliminary data.</text>
</comment>
<dbReference type="RefSeq" id="WP_282201443.1">
    <property type="nucleotide sequence ID" value="NZ_BOQE01000001.1"/>
</dbReference>
<evidence type="ECO:0000313" key="6">
    <source>
        <dbReference type="EMBL" id="GIM47412.1"/>
    </source>
</evidence>
<evidence type="ECO:0000256" key="4">
    <source>
        <dbReference type="ARBA" id="ARBA00023136"/>
    </source>
</evidence>
<feature type="transmembrane region" description="Helical" evidence="5">
    <location>
        <begin position="107"/>
        <end position="130"/>
    </location>
</feature>
<evidence type="ECO:0000313" key="7">
    <source>
        <dbReference type="Proteomes" id="UP001057291"/>
    </source>
</evidence>
<feature type="transmembrane region" description="Helical" evidence="5">
    <location>
        <begin position="247"/>
        <end position="264"/>
    </location>
</feature>
<sequence>MTQYRLSIGTYIQRNSFLHRLDPRTKWIITLLLAVDLYRVKSFPSLVPVAFMIILGIILAQTRMHEVWNALRPIFPLMILLAVIHICFDQGHAIYIAGPIQVTREGLYTAGLTSLQFALLFLAAALLGWTTVPTELANGLERMFAPLKRFGIPVHAIAMTIALAYRFFPILMREWQRIKLAQMARGANLEHGSFIRRTRHLASLVIPLLIHTFERAEELSIAMDARAYRGDIGRTQYYRRSLRRMDVISLIVSLILSVSLFWFHKM</sequence>
<dbReference type="CDD" id="cd16914">
    <property type="entry name" value="EcfT"/>
    <property type="match status" value="1"/>
</dbReference>
<dbReference type="AlphaFoldDB" id="A0AAV4LJ45"/>
<evidence type="ECO:0000256" key="2">
    <source>
        <dbReference type="ARBA" id="ARBA00022692"/>
    </source>
</evidence>
<evidence type="ECO:0000256" key="3">
    <source>
        <dbReference type="ARBA" id="ARBA00022989"/>
    </source>
</evidence>
<protein>
    <submittedName>
        <fullName evidence="6">Energy-coupling factor transporter transmembrane protein EcfT</fullName>
    </submittedName>
</protein>
<keyword evidence="4 5" id="KW-0472">Membrane</keyword>
<dbReference type="Proteomes" id="UP001057291">
    <property type="component" value="Unassembled WGS sequence"/>
</dbReference>
<dbReference type="PANTHER" id="PTHR33514">
    <property type="entry name" value="PROTEIN ABCI12, CHLOROPLASTIC"/>
    <property type="match status" value="1"/>
</dbReference>
<keyword evidence="3 5" id="KW-1133">Transmembrane helix</keyword>
<dbReference type="GO" id="GO:0005886">
    <property type="term" value="C:plasma membrane"/>
    <property type="evidence" value="ECO:0007669"/>
    <property type="project" value="UniProtKB-ARBA"/>
</dbReference>
<organism evidence="6 7">
    <name type="scientific">Collibacillus ludicampi</name>
    <dbReference type="NCBI Taxonomy" id="2771369"/>
    <lineage>
        <taxon>Bacteria</taxon>
        <taxon>Bacillati</taxon>
        <taxon>Bacillota</taxon>
        <taxon>Bacilli</taxon>
        <taxon>Bacillales</taxon>
        <taxon>Alicyclobacillaceae</taxon>
        <taxon>Collibacillus</taxon>
    </lineage>
</organism>